<dbReference type="RefSeq" id="XP_007828623.1">
    <property type="nucleotide sequence ID" value="XM_007830432.1"/>
</dbReference>
<dbReference type="EMBL" id="KI912109">
    <property type="protein sequence ID" value="ETS88023.1"/>
    <property type="molecule type" value="Genomic_DNA"/>
</dbReference>
<dbReference type="KEGG" id="pfy:PFICI_01851"/>
<dbReference type="OMA" id="YARTNAQ"/>
<dbReference type="OrthoDB" id="2851338at2759"/>
<protein>
    <recommendedName>
        <fullName evidence="3">EthD domain-containing protein</fullName>
    </recommendedName>
</protein>
<sequence length="254" mass="29144">MTENLRGIGSLYVESKISRSDVLDEETYLKWYDEEHIPEILATGGIKSARRFKNVDPEAEKPYLALYPLADLAFLGSEQFKNIKIKSDNLPETGIVYDLADFDVRYDNLIQVYDPTEKGKGHTKSIISVQIELKEGADAEDFDKWYREEHLLLLSKATGYLRSTRFKLAFARTNAQSRALKGLTSAAEEAPPQPPVWLTLHEFEVDSPDMLEIKRLTASPWTDRIYEGRKLGIFKIFKLLGEFGEKDWFQDVEV</sequence>
<evidence type="ECO:0000313" key="2">
    <source>
        <dbReference type="Proteomes" id="UP000030651"/>
    </source>
</evidence>
<reference evidence="2" key="1">
    <citation type="journal article" date="2015" name="BMC Genomics">
        <title>Genomic and transcriptomic analysis of the endophytic fungus Pestalotiopsis fici reveals its lifestyle and high potential for synthesis of natural products.</title>
        <authorList>
            <person name="Wang X."/>
            <person name="Zhang X."/>
            <person name="Liu L."/>
            <person name="Xiang M."/>
            <person name="Wang W."/>
            <person name="Sun X."/>
            <person name="Che Y."/>
            <person name="Guo L."/>
            <person name="Liu G."/>
            <person name="Guo L."/>
            <person name="Wang C."/>
            <person name="Yin W.B."/>
            <person name="Stadler M."/>
            <person name="Zhang X."/>
            <person name="Liu X."/>
        </authorList>
    </citation>
    <scope>NUCLEOTIDE SEQUENCE [LARGE SCALE GENOMIC DNA]</scope>
    <source>
        <strain evidence="2">W106-1 / CGMCC3.15140</strain>
    </source>
</reference>
<dbReference type="Proteomes" id="UP000030651">
    <property type="component" value="Unassembled WGS sequence"/>
</dbReference>
<name>W3XPN8_PESFW</name>
<evidence type="ECO:0000313" key="1">
    <source>
        <dbReference type="EMBL" id="ETS88023.1"/>
    </source>
</evidence>
<organism evidence="1 2">
    <name type="scientific">Pestalotiopsis fici (strain W106-1 / CGMCC3.15140)</name>
    <dbReference type="NCBI Taxonomy" id="1229662"/>
    <lineage>
        <taxon>Eukaryota</taxon>
        <taxon>Fungi</taxon>
        <taxon>Dikarya</taxon>
        <taxon>Ascomycota</taxon>
        <taxon>Pezizomycotina</taxon>
        <taxon>Sordariomycetes</taxon>
        <taxon>Xylariomycetidae</taxon>
        <taxon>Amphisphaeriales</taxon>
        <taxon>Sporocadaceae</taxon>
        <taxon>Pestalotiopsis</taxon>
    </lineage>
</organism>
<dbReference type="GeneID" id="19266864"/>
<evidence type="ECO:0008006" key="3">
    <source>
        <dbReference type="Google" id="ProtNLM"/>
    </source>
</evidence>
<dbReference type="eggNOG" id="ENOG502SR7C">
    <property type="taxonomic scope" value="Eukaryota"/>
</dbReference>
<dbReference type="HOGENOM" id="CLU_073903_1_0_1"/>
<accession>W3XPN8</accession>
<proteinExistence type="predicted"/>
<dbReference type="AlphaFoldDB" id="W3XPN8"/>
<gene>
    <name evidence="1" type="ORF">PFICI_01851</name>
</gene>
<keyword evidence="2" id="KW-1185">Reference proteome</keyword>
<dbReference type="InParanoid" id="W3XPN8"/>